<sequence length="91" mass="9858">MLRHKDTIRLTAKERDAFAALSADGKPAPTTVGDHNARLQEAARAWAEGDSPEERLAALLAQDMLLAPDPVDESDEQVQPGADTSAKQDHR</sequence>
<accession>A0ABW7GBQ5</accession>
<protein>
    <recommendedName>
        <fullName evidence="4">CopG family transcriptional regulator</fullName>
    </recommendedName>
</protein>
<name>A0ABW7GBQ5_9BURK</name>
<evidence type="ECO:0000256" key="1">
    <source>
        <dbReference type="SAM" id="MobiDB-lite"/>
    </source>
</evidence>
<evidence type="ECO:0000313" key="3">
    <source>
        <dbReference type="Proteomes" id="UP001606305"/>
    </source>
</evidence>
<proteinExistence type="predicted"/>
<reference evidence="2 3" key="1">
    <citation type="submission" date="2024-09" db="EMBL/GenBank/DDBJ databases">
        <title>Novel species of the genus Pelomonas and Roseateles isolated from streams.</title>
        <authorList>
            <person name="Lu H."/>
        </authorList>
    </citation>
    <scope>NUCLEOTIDE SEQUENCE [LARGE SCALE GENOMIC DNA]</scope>
    <source>
        <strain evidence="2 3">BYS96W</strain>
    </source>
</reference>
<feature type="region of interest" description="Disordered" evidence="1">
    <location>
        <begin position="67"/>
        <end position="91"/>
    </location>
</feature>
<comment type="caution">
    <text evidence="2">The sequence shown here is derived from an EMBL/GenBank/DDBJ whole genome shotgun (WGS) entry which is preliminary data.</text>
</comment>
<gene>
    <name evidence="2" type="ORF">ACG00X_21385</name>
</gene>
<evidence type="ECO:0008006" key="4">
    <source>
        <dbReference type="Google" id="ProtNLM"/>
    </source>
</evidence>
<dbReference type="EMBL" id="JBIGIA010000021">
    <property type="protein sequence ID" value="MFG6459396.1"/>
    <property type="molecule type" value="Genomic_DNA"/>
</dbReference>
<keyword evidence="3" id="KW-1185">Reference proteome</keyword>
<organism evidence="2 3">
    <name type="scientific">Pelomonas nitida</name>
    <dbReference type="NCBI Taxonomy" id="3299027"/>
    <lineage>
        <taxon>Bacteria</taxon>
        <taxon>Pseudomonadati</taxon>
        <taxon>Pseudomonadota</taxon>
        <taxon>Betaproteobacteria</taxon>
        <taxon>Burkholderiales</taxon>
        <taxon>Sphaerotilaceae</taxon>
        <taxon>Roseateles</taxon>
    </lineage>
</organism>
<evidence type="ECO:0000313" key="2">
    <source>
        <dbReference type="EMBL" id="MFG6459396.1"/>
    </source>
</evidence>
<dbReference type="Proteomes" id="UP001606305">
    <property type="component" value="Unassembled WGS sequence"/>
</dbReference>